<feature type="domain" description="LUD" evidence="1">
    <location>
        <begin position="15"/>
        <end position="206"/>
    </location>
</feature>
<dbReference type="InterPro" id="IPR003741">
    <property type="entry name" value="LUD_dom"/>
</dbReference>
<sequence>MSEQRKANQEKLGRKVVDALQKNRFNAVFYNTAQETVEQIISTIPSNATVGIAGSWTIQQLQLVEMLEGRGNMVFCHHKPGLTPEEILETRRKQLTCDVFLTSTNAIIEDGRLVNTDATGNRVAAMIFGPKKVIVIAGTNKIVKSLEEAEERIRMTAAPLNNKRLNRPNPCVHTGQCMDCQGPTRLCNITTVLHKRPPASDIHIFMVGEELGF</sequence>
<dbReference type="Gene3D" id="3.40.50.10420">
    <property type="entry name" value="NagB/RpiA/CoA transferase-like"/>
    <property type="match status" value="1"/>
</dbReference>
<evidence type="ECO:0000259" key="1">
    <source>
        <dbReference type="Pfam" id="PF02589"/>
    </source>
</evidence>
<comment type="caution">
    <text evidence="2">The sequence shown here is derived from an EMBL/GenBank/DDBJ whole genome shotgun (WGS) entry which is preliminary data.</text>
</comment>
<name>A0A841KXE5_9FIRM</name>
<reference evidence="2 3" key="1">
    <citation type="submission" date="2020-08" db="EMBL/GenBank/DDBJ databases">
        <title>Genomic Encyclopedia of Type Strains, Phase IV (KMG-IV): sequencing the most valuable type-strain genomes for metagenomic binning, comparative biology and taxonomic classification.</title>
        <authorList>
            <person name="Goeker M."/>
        </authorList>
    </citation>
    <scope>NUCLEOTIDE SEQUENCE [LARGE SCALE GENOMIC DNA]</scope>
    <source>
        <strain evidence="2 3">DSM 103526</strain>
    </source>
</reference>
<proteinExistence type="predicted"/>
<gene>
    <name evidence="2" type="ORF">HNQ80_004468</name>
</gene>
<dbReference type="InterPro" id="IPR024185">
    <property type="entry name" value="FTHF_cligase-like_sf"/>
</dbReference>
<dbReference type="AlphaFoldDB" id="A0A841KXE5"/>
<dbReference type="Proteomes" id="UP000579281">
    <property type="component" value="Unassembled WGS sequence"/>
</dbReference>
<evidence type="ECO:0000313" key="2">
    <source>
        <dbReference type="EMBL" id="MBB6218304.1"/>
    </source>
</evidence>
<accession>A0A841KXE5</accession>
<dbReference type="PANTHER" id="PTHR36179:SF2">
    <property type="entry name" value="LUD DOMAIN-CONTAINING PROTEIN"/>
    <property type="match status" value="1"/>
</dbReference>
<dbReference type="RefSeq" id="WP_184312794.1">
    <property type="nucleotide sequence ID" value="NZ_JACHEN010000036.1"/>
</dbReference>
<dbReference type="PANTHER" id="PTHR36179">
    <property type="entry name" value="LUD_DOM DOMAIN-CONTAINING PROTEIN"/>
    <property type="match status" value="1"/>
</dbReference>
<evidence type="ECO:0000313" key="3">
    <source>
        <dbReference type="Proteomes" id="UP000579281"/>
    </source>
</evidence>
<dbReference type="InterPro" id="IPR037171">
    <property type="entry name" value="NagB/RpiA_transferase-like"/>
</dbReference>
<dbReference type="EMBL" id="JACHEN010000036">
    <property type="protein sequence ID" value="MBB6218304.1"/>
    <property type="molecule type" value="Genomic_DNA"/>
</dbReference>
<dbReference type="SUPFAM" id="SSF100950">
    <property type="entry name" value="NagB/RpiA/CoA transferase-like"/>
    <property type="match status" value="1"/>
</dbReference>
<organism evidence="2 3">
    <name type="scientific">Anaerosolibacter carboniphilus</name>
    <dbReference type="NCBI Taxonomy" id="1417629"/>
    <lineage>
        <taxon>Bacteria</taxon>
        <taxon>Bacillati</taxon>
        <taxon>Bacillota</taxon>
        <taxon>Clostridia</taxon>
        <taxon>Peptostreptococcales</taxon>
        <taxon>Thermotaleaceae</taxon>
        <taxon>Anaerosolibacter</taxon>
    </lineage>
</organism>
<protein>
    <recommendedName>
        <fullName evidence="1">LUD domain-containing protein</fullName>
    </recommendedName>
</protein>
<dbReference type="InterPro" id="IPR009501">
    <property type="entry name" value="UCP020269"/>
</dbReference>
<keyword evidence="3" id="KW-1185">Reference proteome</keyword>
<dbReference type="PIRSF" id="PIRSF020269">
    <property type="entry name" value="DUF1121"/>
    <property type="match status" value="1"/>
</dbReference>
<dbReference type="Pfam" id="PF02589">
    <property type="entry name" value="LUD_dom"/>
    <property type="match status" value="1"/>
</dbReference>